<dbReference type="SMART" id="SM00891">
    <property type="entry name" value="ERCC4"/>
    <property type="match status" value="1"/>
</dbReference>
<dbReference type="Pfam" id="PF02732">
    <property type="entry name" value="ERCC4"/>
    <property type="match status" value="1"/>
</dbReference>
<dbReference type="Gene3D" id="1.10.150.20">
    <property type="entry name" value="5' to 3' exonuclease, C-terminal subdomain"/>
    <property type="match status" value="1"/>
</dbReference>
<comment type="caution">
    <text evidence="2">The sequence shown here is derived from an EMBL/GenBank/DDBJ whole genome shotgun (WGS) entry which is preliminary data.</text>
</comment>
<evidence type="ECO:0000259" key="1">
    <source>
        <dbReference type="SMART" id="SM00891"/>
    </source>
</evidence>
<dbReference type="GO" id="GO:0003677">
    <property type="term" value="F:DNA binding"/>
    <property type="evidence" value="ECO:0007669"/>
    <property type="project" value="InterPro"/>
</dbReference>
<dbReference type="GO" id="GO:0004518">
    <property type="term" value="F:nuclease activity"/>
    <property type="evidence" value="ECO:0007669"/>
    <property type="project" value="InterPro"/>
</dbReference>
<dbReference type="GO" id="GO:0006259">
    <property type="term" value="P:DNA metabolic process"/>
    <property type="evidence" value="ECO:0007669"/>
    <property type="project" value="UniProtKB-ARBA"/>
</dbReference>
<dbReference type="InterPro" id="IPR011335">
    <property type="entry name" value="Restrct_endonuc-II-like"/>
</dbReference>
<dbReference type="InterPro" id="IPR006166">
    <property type="entry name" value="ERCC4_domain"/>
</dbReference>
<dbReference type="Pfam" id="PF14520">
    <property type="entry name" value="HHH_5"/>
    <property type="match status" value="1"/>
</dbReference>
<gene>
    <name evidence="2" type="ORF">F0M16_16455</name>
</gene>
<dbReference type="SUPFAM" id="SSF52980">
    <property type="entry name" value="Restriction endonuclease-like"/>
    <property type="match status" value="1"/>
</dbReference>
<dbReference type="Proteomes" id="UP000323225">
    <property type="component" value="Unassembled WGS sequence"/>
</dbReference>
<name>A0A5Q6PFT2_VIBCL</name>
<evidence type="ECO:0000313" key="3">
    <source>
        <dbReference type="Proteomes" id="UP000323225"/>
    </source>
</evidence>
<protein>
    <recommendedName>
        <fullName evidence="1">ERCC4 domain-containing protein</fullName>
    </recommendedName>
</protein>
<dbReference type="InterPro" id="IPR010994">
    <property type="entry name" value="RuvA_2-like"/>
</dbReference>
<evidence type="ECO:0000313" key="2">
    <source>
        <dbReference type="EMBL" id="KAA1253666.1"/>
    </source>
</evidence>
<proteinExistence type="predicted"/>
<accession>A0A5Q6PFT2</accession>
<dbReference type="SUPFAM" id="SSF47781">
    <property type="entry name" value="RuvA domain 2-like"/>
    <property type="match status" value="1"/>
</dbReference>
<dbReference type="AlphaFoldDB" id="A0A5Q6PFT2"/>
<sequence>MIKLERGEIEVDKDGVKFKIVLDGDYVYLKGITDTSYESNPIKLSKYRDLEALANELESRGLQVIKKQTSHEKLKSKGRDISSIISTLIDTREPFELGSQTYKWDIESAPFKKSTKMNSYLLIDTREPKELRDLVERISINQIEQTVLSIGDIHIGSHLNERLMIIERKTVTDLYNSTVSRHFHDQVERLSDFRFARGDKETKIVWIIESEQDGKRSIYNAFPETKQTDGVVNYITAIHNQHILQAYNKHHTAYLVAKLAQGFLEQELYYKVVPSRCNNEARESSSYHLYKMLLNIPGISHTTATHLLREGISIVELSKMSLLDLKKLKGVGEINAQKIYNSLRYC</sequence>
<dbReference type="Gene3D" id="3.40.50.10130">
    <property type="match status" value="1"/>
</dbReference>
<dbReference type="EMBL" id="VUAA01000019">
    <property type="protein sequence ID" value="KAA1253666.1"/>
    <property type="molecule type" value="Genomic_DNA"/>
</dbReference>
<reference evidence="2 3" key="1">
    <citation type="submission" date="2019-09" db="EMBL/GenBank/DDBJ databases">
        <authorList>
            <person name="Kritzky A."/>
            <person name="Schelkanova E.Y."/>
            <person name="Alkhova Z.V."/>
            <person name="Smirnova N.I."/>
        </authorList>
    </citation>
    <scope>NUCLEOTIDE SEQUENCE [LARGE SCALE GENOMIC DNA]</scope>
    <source>
        <strain evidence="2 3">M1526</strain>
    </source>
</reference>
<organism evidence="2 3">
    <name type="scientific">Vibrio cholerae</name>
    <dbReference type="NCBI Taxonomy" id="666"/>
    <lineage>
        <taxon>Bacteria</taxon>
        <taxon>Pseudomonadati</taxon>
        <taxon>Pseudomonadota</taxon>
        <taxon>Gammaproteobacteria</taxon>
        <taxon>Vibrionales</taxon>
        <taxon>Vibrionaceae</taxon>
        <taxon>Vibrio</taxon>
    </lineage>
</organism>
<feature type="domain" description="ERCC4" evidence="1">
    <location>
        <begin position="120"/>
        <end position="212"/>
    </location>
</feature>